<dbReference type="KEGG" id="ssl:SS1G_12519"/>
<accession>A7F4J4</accession>
<dbReference type="Proteomes" id="UP000001312">
    <property type="component" value="Unassembled WGS sequence"/>
</dbReference>
<dbReference type="GeneID" id="5482682"/>
<keyword evidence="2" id="KW-1185">Reference proteome</keyword>
<proteinExistence type="predicted"/>
<dbReference type="AlphaFoldDB" id="A7F4J4"/>
<reference evidence="2" key="1">
    <citation type="journal article" date="2011" name="PLoS Genet.">
        <title>Genomic analysis of the necrotrophic fungal pathogens Sclerotinia sclerotiorum and Botrytis cinerea.</title>
        <authorList>
            <person name="Amselem J."/>
            <person name="Cuomo C.A."/>
            <person name="van Kan J.A."/>
            <person name="Viaud M."/>
            <person name="Benito E.P."/>
            <person name="Couloux A."/>
            <person name="Coutinho P.M."/>
            <person name="de Vries R.P."/>
            <person name="Dyer P.S."/>
            <person name="Fillinger S."/>
            <person name="Fournier E."/>
            <person name="Gout L."/>
            <person name="Hahn M."/>
            <person name="Kohn L."/>
            <person name="Lapalu N."/>
            <person name="Plummer K.M."/>
            <person name="Pradier J.M."/>
            <person name="Quevillon E."/>
            <person name="Sharon A."/>
            <person name="Simon A."/>
            <person name="ten Have A."/>
            <person name="Tudzynski B."/>
            <person name="Tudzynski P."/>
            <person name="Wincker P."/>
            <person name="Andrew M."/>
            <person name="Anthouard V."/>
            <person name="Beever R.E."/>
            <person name="Beffa R."/>
            <person name="Benoit I."/>
            <person name="Bouzid O."/>
            <person name="Brault B."/>
            <person name="Chen Z."/>
            <person name="Choquer M."/>
            <person name="Collemare J."/>
            <person name="Cotton P."/>
            <person name="Danchin E.G."/>
            <person name="Da Silva C."/>
            <person name="Gautier A."/>
            <person name="Giraud C."/>
            <person name="Giraud T."/>
            <person name="Gonzalez C."/>
            <person name="Grossetete S."/>
            <person name="Guldener U."/>
            <person name="Henrissat B."/>
            <person name="Howlett B.J."/>
            <person name="Kodira C."/>
            <person name="Kretschmer M."/>
            <person name="Lappartient A."/>
            <person name="Leroch M."/>
            <person name="Levis C."/>
            <person name="Mauceli E."/>
            <person name="Neuveglise C."/>
            <person name="Oeser B."/>
            <person name="Pearson M."/>
            <person name="Poulain J."/>
            <person name="Poussereau N."/>
            <person name="Quesneville H."/>
            <person name="Rascle C."/>
            <person name="Schumacher J."/>
            <person name="Segurens B."/>
            <person name="Sexton A."/>
            <person name="Silva E."/>
            <person name="Sirven C."/>
            <person name="Soanes D.M."/>
            <person name="Talbot N.J."/>
            <person name="Templeton M."/>
            <person name="Yandava C."/>
            <person name="Yarden O."/>
            <person name="Zeng Q."/>
            <person name="Rollins J.A."/>
            <person name="Lebrun M.H."/>
            <person name="Dickman M."/>
        </authorList>
    </citation>
    <scope>NUCLEOTIDE SEQUENCE [LARGE SCALE GENOMIC DNA]</scope>
    <source>
        <strain evidence="2">ATCC 18683 / 1980 / Ss-1</strain>
    </source>
</reference>
<evidence type="ECO:0000313" key="2">
    <source>
        <dbReference type="Proteomes" id="UP000001312"/>
    </source>
</evidence>
<name>A7F4J4_SCLS1</name>
<organism evidence="1 2">
    <name type="scientific">Sclerotinia sclerotiorum (strain ATCC 18683 / 1980 / Ss-1)</name>
    <name type="common">White mold</name>
    <name type="synonym">Whetzelinia sclerotiorum</name>
    <dbReference type="NCBI Taxonomy" id="665079"/>
    <lineage>
        <taxon>Eukaryota</taxon>
        <taxon>Fungi</taxon>
        <taxon>Dikarya</taxon>
        <taxon>Ascomycota</taxon>
        <taxon>Pezizomycotina</taxon>
        <taxon>Leotiomycetes</taxon>
        <taxon>Helotiales</taxon>
        <taxon>Sclerotiniaceae</taxon>
        <taxon>Sclerotinia</taxon>
    </lineage>
</organism>
<gene>
    <name evidence="1" type="ORF">SS1G_12519</name>
</gene>
<dbReference type="HOGENOM" id="CLU_2639595_0_0_1"/>
<dbReference type="EMBL" id="CH476641">
    <property type="protein sequence ID" value="EDN97665.1"/>
    <property type="molecule type" value="Genomic_DNA"/>
</dbReference>
<evidence type="ECO:0000313" key="1">
    <source>
        <dbReference type="EMBL" id="EDN97665.1"/>
    </source>
</evidence>
<dbReference type="RefSeq" id="XP_001586532.1">
    <property type="nucleotide sequence ID" value="XM_001586482.1"/>
</dbReference>
<sequence>MNLRGNYIKTSKNQGFPATKFGTDISSYVLSVLQEIVDKKDQGSFNYKTLMEKIQVSFNLLELFQTSPDATKQINKV</sequence>
<dbReference type="InParanoid" id="A7F4J4"/>
<protein>
    <submittedName>
        <fullName evidence="1">Uncharacterized protein</fullName>
    </submittedName>
</protein>